<evidence type="ECO:0000313" key="3">
    <source>
        <dbReference type="EMBL" id="PIP60934.1"/>
    </source>
</evidence>
<dbReference type="AlphaFoldDB" id="A0A2H0BTI6"/>
<keyword evidence="1" id="KW-0175">Coiled coil</keyword>
<feature type="domain" description="GGDEF" evidence="2">
    <location>
        <begin position="465"/>
        <end position="611"/>
    </location>
</feature>
<dbReference type="EMBL" id="PCSZ01000012">
    <property type="protein sequence ID" value="PIP60934.1"/>
    <property type="molecule type" value="Genomic_DNA"/>
</dbReference>
<dbReference type="InterPro" id="IPR050706">
    <property type="entry name" value="Cyclic-di-GMP_PDE-like"/>
</dbReference>
<evidence type="ECO:0000313" key="4">
    <source>
        <dbReference type="Proteomes" id="UP000231581"/>
    </source>
</evidence>
<dbReference type="Proteomes" id="UP000231581">
    <property type="component" value="Unassembled WGS sequence"/>
</dbReference>
<name>A0A2H0BTI6_9BACT</name>
<comment type="caution">
    <text evidence="3">The sequence shown here is derived from an EMBL/GenBank/DDBJ whole genome shotgun (WGS) entry which is preliminary data.</text>
</comment>
<evidence type="ECO:0000256" key="1">
    <source>
        <dbReference type="SAM" id="Coils"/>
    </source>
</evidence>
<organism evidence="3 4">
    <name type="scientific">Candidatus Uhrbacteria bacterium CG22_combo_CG10-13_8_21_14_all_47_17</name>
    <dbReference type="NCBI Taxonomy" id="1975041"/>
    <lineage>
        <taxon>Bacteria</taxon>
        <taxon>Candidatus Uhriibacteriota</taxon>
    </lineage>
</organism>
<dbReference type="PANTHER" id="PTHR33121">
    <property type="entry name" value="CYCLIC DI-GMP PHOSPHODIESTERASE PDEF"/>
    <property type="match status" value="1"/>
</dbReference>
<dbReference type="GO" id="GO:0071111">
    <property type="term" value="F:cyclic-guanylate-specific phosphodiesterase activity"/>
    <property type="evidence" value="ECO:0007669"/>
    <property type="project" value="InterPro"/>
</dbReference>
<dbReference type="PANTHER" id="PTHR33121:SF70">
    <property type="entry name" value="SIGNALING PROTEIN YKOW"/>
    <property type="match status" value="1"/>
</dbReference>
<reference evidence="3 4" key="1">
    <citation type="submission" date="2017-09" db="EMBL/GenBank/DDBJ databases">
        <title>Depth-based differentiation of microbial function through sediment-hosted aquifers and enrichment of novel symbionts in the deep terrestrial subsurface.</title>
        <authorList>
            <person name="Probst A.J."/>
            <person name="Ladd B."/>
            <person name="Jarett J.K."/>
            <person name="Geller-Mcgrath D.E."/>
            <person name="Sieber C.M."/>
            <person name="Emerson J.B."/>
            <person name="Anantharaman K."/>
            <person name="Thomas B.C."/>
            <person name="Malmstrom R."/>
            <person name="Stieglmeier M."/>
            <person name="Klingl A."/>
            <person name="Woyke T."/>
            <person name="Ryan C.M."/>
            <person name="Banfield J.F."/>
        </authorList>
    </citation>
    <scope>NUCLEOTIDE SEQUENCE [LARGE SCALE GENOMIC DNA]</scope>
    <source>
        <strain evidence="3">CG22_combo_CG10-13_8_21_14_all_47_17</strain>
    </source>
</reference>
<dbReference type="InterPro" id="IPR029787">
    <property type="entry name" value="Nucleotide_cyclase"/>
</dbReference>
<sequence>MQEHTELETAAEETKKAVPTVPKKVLERSKLEEKLDLLKANAKEELIGNQEKRIKLHEAMHDNTGVLKGGYFGRDVASVFEAYDFSKKENGEYELPASFYTKQLFLVNMGELDRLNASGDHTTGDRGLELTAHHIETVVQETLIKHDPTLAEDPARLAASYELYRAAGNDFAFKLEDTSGEVAEEIRQKLSLSLDVSKTIPGEDPIPLSASRINFADTVQLLNDLPSEDRMQFEDDPKKEKAATVASKEMLQQMNDKAKLETRMRRMVEKIASGNEEAAKKFYDQFQMKSLGAIFAEDPAKPLGYEAFKTKLEEHGGLDSDPSWPATLAEISREEAQRQFENRRGSQQKIDRVISNIAAKTYLEYQLPAQDVLVETEEKPPEAYVPPEATRGEKVLTNLRTHMQEIAGEIGEKTCEEDSSDAACQKWESAKLDLAIEEASRDSLTGLEQRGRLFGRLEDGLEQGDPVATVFIDMAFLKYFDKEAGRETGNVAIKTASKLLDSIAAELSTDRLKVEAYRIGGDEFAFSVRGGDEADLQRVLEALRTKQEEAPAVPLREGSALGSYFDQKLSFNFGAHYAKNKDELKTFLKESGIPLAEDGGPKENEELAEYMLRFSDKQLEIQKAVNRMAFLLSERTKAASEDEGKYAQILKYSQKAIFGDEGTQKIEEWHARLATAQDPEQRLEMEHEINKEVLSYTLDKIQEKNAKNEKYQESIDKAIEDRVRDLYLEQKVASLELEIKNLRETLMDTRVKSTALQEENKTLRQRIELLESEKQHIDALRSKLSG</sequence>
<dbReference type="SMART" id="SM00267">
    <property type="entry name" value="GGDEF"/>
    <property type="match status" value="1"/>
</dbReference>
<accession>A0A2H0BTI6</accession>
<dbReference type="Pfam" id="PF00990">
    <property type="entry name" value="GGDEF"/>
    <property type="match status" value="1"/>
</dbReference>
<proteinExistence type="predicted"/>
<gene>
    <name evidence="3" type="ORF">COX00_00500</name>
</gene>
<dbReference type="PROSITE" id="PS50887">
    <property type="entry name" value="GGDEF"/>
    <property type="match status" value="1"/>
</dbReference>
<feature type="coiled-coil region" evidence="1">
    <location>
        <begin position="701"/>
        <end position="780"/>
    </location>
</feature>
<dbReference type="InterPro" id="IPR000160">
    <property type="entry name" value="GGDEF_dom"/>
</dbReference>
<evidence type="ECO:0000259" key="2">
    <source>
        <dbReference type="PROSITE" id="PS50887"/>
    </source>
</evidence>
<protein>
    <recommendedName>
        <fullName evidence="2">GGDEF domain-containing protein</fullName>
    </recommendedName>
</protein>
<dbReference type="SUPFAM" id="SSF55073">
    <property type="entry name" value="Nucleotide cyclase"/>
    <property type="match status" value="1"/>
</dbReference>
<dbReference type="InterPro" id="IPR043128">
    <property type="entry name" value="Rev_trsase/Diguanyl_cyclase"/>
</dbReference>
<dbReference type="Gene3D" id="3.30.70.270">
    <property type="match status" value="1"/>
</dbReference>